<evidence type="ECO:0000256" key="1">
    <source>
        <dbReference type="SAM" id="MobiDB-lite"/>
    </source>
</evidence>
<feature type="region of interest" description="Disordered" evidence="1">
    <location>
        <begin position="1"/>
        <end position="36"/>
    </location>
</feature>
<name>A0A8T0KWC4_PHAAN</name>
<protein>
    <submittedName>
        <fullName evidence="2">Uncharacterized protein</fullName>
    </submittedName>
</protein>
<dbReference type="EMBL" id="JABFOF010000003">
    <property type="protein sequence ID" value="KAG2403452.1"/>
    <property type="molecule type" value="Genomic_DNA"/>
</dbReference>
<reference evidence="2 3" key="1">
    <citation type="submission" date="2020-05" db="EMBL/GenBank/DDBJ databases">
        <title>Vigna angularis (adzuki bean) Var. LongXiaoDou No. 4 denovo assembly.</title>
        <authorList>
            <person name="Xiang H."/>
        </authorList>
    </citation>
    <scope>NUCLEOTIDE SEQUENCE [LARGE SCALE GENOMIC DNA]</scope>
    <source>
        <tissue evidence="2">Leaf</tissue>
    </source>
</reference>
<dbReference type="AlphaFoldDB" id="A0A8T0KWC4"/>
<proteinExistence type="predicted"/>
<sequence length="96" mass="10707">MVITMDGDEVERDGDDEMDSEGDHEVKIDSGCASEDDDEIDDVGIMDVGLVDVHVNVVSGVENIVERNVIIELLDSRVKSVHFNSAEPDWNPERRH</sequence>
<comment type="caution">
    <text evidence="2">The sequence shown here is derived from an EMBL/GenBank/DDBJ whole genome shotgun (WGS) entry which is preliminary data.</text>
</comment>
<gene>
    <name evidence="2" type="ORF">HKW66_Vig0187390</name>
</gene>
<evidence type="ECO:0000313" key="2">
    <source>
        <dbReference type="EMBL" id="KAG2403452.1"/>
    </source>
</evidence>
<evidence type="ECO:0000313" key="3">
    <source>
        <dbReference type="Proteomes" id="UP000743370"/>
    </source>
</evidence>
<accession>A0A8T0KWC4</accession>
<dbReference type="Proteomes" id="UP000743370">
    <property type="component" value="Unassembled WGS sequence"/>
</dbReference>
<organism evidence="2 3">
    <name type="scientific">Phaseolus angularis</name>
    <name type="common">Azuki bean</name>
    <name type="synonym">Vigna angularis</name>
    <dbReference type="NCBI Taxonomy" id="3914"/>
    <lineage>
        <taxon>Eukaryota</taxon>
        <taxon>Viridiplantae</taxon>
        <taxon>Streptophyta</taxon>
        <taxon>Embryophyta</taxon>
        <taxon>Tracheophyta</taxon>
        <taxon>Spermatophyta</taxon>
        <taxon>Magnoliopsida</taxon>
        <taxon>eudicotyledons</taxon>
        <taxon>Gunneridae</taxon>
        <taxon>Pentapetalae</taxon>
        <taxon>rosids</taxon>
        <taxon>fabids</taxon>
        <taxon>Fabales</taxon>
        <taxon>Fabaceae</taxon>
        <taxon>Papilionoideae</taxon>
        <taxon>50 kb inversion clade</taxon>
        <taxon>NPAAA clade</taxon>
        <taxon>indigoferoid/millettioid clade</taxon>
        <taxon>Phaseoleae</taxon>
        <taxon>Vigna</taxon>
    </lineage>
</organism>
<feature type="compositionally biased region" description="Acidic residues" evidence="1">
    <location>
        <begin position="1"/>
        <end position="20"/>
    </location>
</feature>